<gene>
    <name evidence="17" type="ORF">LSAA_7439</name>
</gene>
<comment type="cofactor">
    <cofactor evidence="1">
        <name>Mg(2+)</name>
        <dbReference type="ChEBI" id="CHEBI:18420"/>
    </cofactor>
</comment>
<name>A0A7R8CW57_LEPSM</name>
<evidence type="ECO:0000259" key="16">
    <source>
        <dbReference type="PROSITE" id="PS50011"/>
    </source>
</evidence>
<keyword evidence="4" id="KW-0723">Serine/threonine-protein kinase</keyword>
<dbReference type="Pfam" id="PF00069">
    <property type="entry name" value="Pkinase"/>
    <property type="match status" value="1"/>
</dbReference>
<comment type="catalytic activity">
    <reaction evidence="13">
        <text>L-seryl-[protein] + ATP = O-phospho-L-seryl-[protein] + ADP + H(+)</text>
        <dbReference type="Rhea" id="RHEA:17989"/>
        <dbReference type="Rhea" id="RHEA-COMP:9863"/>
        <dbReference type="Rhea" id="RHEA-COMP:11604"/>
        <dbReference type="ChEBI" id="CHEBI:15378"/>
        <dbReference type="ChEBI" id="CHEBI:29999"/>
        <dbReference type="ChEBI" id="CHEBI:30616"/>
        <dbReference type="ChEBI" id="CHEBI:83421"/>
        <dbReference type="ChEBI" id="CHEBI:456216"/>
        <dbReference type="EC" id="2.7.11.1"/>
    </reaction>
</comment>
<evidence type="ECO:0000256" key="7">
    <source>
        <dbReference type="ARBA" id="ARBA00022741"/>
    </source>
</evidence>
<evidence type="ECO:0000256" key="9">
    <source>
        <dbReference type="ARBA" id="ARBA00022840"/>
    </source>
</evidence>
<evidence type="ECO:0000256" key="8">
    <source>
        <dbReference type="ARBA" id="ARBA00022777"/>
    </source>
</evidence>
<dbReference type="SMART" id="SM00220">
    <property type="entry name" value="S_TKc"/>
    <property type="match status" value="1"/>
</dbReference>
<comment type="similarity">
    <text evidence="2">Belongs to the protein kinase superfamily. CAMK Ser/Thr protein kinase family.</text>
</comment>
<dbReference type="SUPFAM" id="SSF56112">
    <property type="entry name" value="Protein kinase-like (PK-like)"/>
    <property type="match status" value="1"/>
</dbReference>
<protein>
    <recommendedName>
        <fullName evidence="3">non-specific serine/threonine protein kinase</fullName>
        <ecNumber evidence="3">2.7.11.1</ecNumber>
    </recommendedName>
</protein>
<dbReference type="GO" id="GO:0006417">
    <property type="term" value="P:regulation of translation"/>
    <property type="evidence" value="ECO:0007669"/>
    <property type="project" value="UniProtKB-KW"/>
</dbReference>
<dbReference type="PROSITE" id="PS00107">
    <property type="entry name" value="PROTEIN_KINASE_ATP"/>
    <property type="match status" value="1"/>
</dbReference>
<evidence type="ECO:0000256" key="15">
    <source>
        <dbReference type="SAM" id="MobiDB-lite"/>
    </source>
</evidence>
<comment type="catalytic activity">
    <reaction evidence="12">
        <text>L-threonyl-[protein] + ATP = O-phospho-L-threonyl-[protein] + ADP + H(+)</text>
        <dbReference type="Rhea" id="RHEA:46608"/>
        <dbReference type="Rhea" id="RHEA-COMP:11060"/>
        <dbReference type="Rhea" id="RHEA-COMP:11605"/>
        <dbReference type="ChEBI" id="CHEBI:15378"/>
        <dbReference type="ChEBI" id="CHEBI:30013"/>
        <dbReference type="ChEBI" id="CHEBI:30616"/>
        <dbReference type="ChEBI" id="CHEBI:61977"/>
        <dbReference type="ChEBI" id="CHEBI:456216"/>
        <dbReference type="EC" id="2.7.11.1"/>
    </reaction>
</comment>
<evidence type="ECO:0000256" key="14">
    <source>
        <dbReference type="PROSITE-ProRule" id="PRU10141"/>
    </source>
</evidence>
<dbReference type="GO" id="GO:0046872">
    <property type="term" value="F:metal ion binding"/>
    <property type="evidence" value="ECO:0007669"/>
    <property type="project" value="UniProtKB-KW"/>
</dbReference>
<evidence type="ECO:0000256" key="3">
    <source>
        <dbReference type="ARBA" id="ARBA00012513"/>
    </source>
</evidence>
<evidence type="ECO:0000256" key="5">
    <source>
        <dbReference type="ARBA" id="ARBA00022679"/>
    </source>
</evidence>
<evidence type="ECO:0000313" key="17">
    <source>
        <dbReference type="EMBL" id="CAF2900217.1"/>
    </source>
</evidence>
<dbReference type="AlphaFoldDB" id="A0A7R8CW57"/>
<proteinExistence type="inferred from homology"/>
<feature type="compositionally biased region" description="Polar residues" evidence="15">
    <location>
        <begin position="69"/>
        <end position="84"/>
    </location>
</feature>
<feature type="region of interest" description="Disordered" evidence="15">
    <location>
        <begin position="554"/>
        <end position="588"/>
    </location>
</feature>
<evidence type="ECO:0000256" key="12">
    <source>
        <dbReference type="ARBA" id="ARBA00047899"/>
    </source>
</evidence>
<dbReference type="FunFam" id="1.10.510.10:FF:000119">
    <property type="entry name" value="Putative map kinase-interacting serine/threonine-protein kinase 1"/>
    <property type="match status" value="1"/>
</dbReference>
<dbReference type="GO" id="GO:0005524">
    <property type="term" value="F:ATP binding"/>
    <property type="evidence" value="ECO:0007669"/>
    <property type="project" value="UniProtKB-UniRule"/>
</dbReference>
<feature type="binding site" evidence="14">
    <location>
        <position position="178"/>
    </location>
    <ligand>
        <name>ATP</name>
        <dbReference type="ChEBI" id="CHEBI:30616"/>
    </ligand>
</feature>
<dbReference type="InterPro" id="IPR011009">
    <property type="entry name" value="Kinase-like_dom_sf"/>
</dbReference>
<dbReference type="OrthoDB" id="5794026at2759"/>
<evidence type="ECO:0000256" key="13">
    <source>
        <dbReference type="ARBA" id="ARBA00048679"/>
    </source>
</evidence>
<evidence type="ECO:0000256" key="2">
    <source>
        <dbReference type="ARBA" id="ARBA00006692"/>
    </source>
</evidence>
<keyword evidence="11" id="KW-0810">Translation regulation</keyword>
<evidence type="ECO:0000256" key="11">
    <source>
        <dbReference type="ARBA" id="ARBA00022845"/>
    </source>
</evidence>
<dbReference type="FunFam" id="3.30.200.20:FF:000093">
    <property type="entry name" value="Putative map kinase-interacting serine/threonine-protein kinase 1"/>
    <property type="match status" value="1"/>
</dbReference>
<evidence type="ECO:0000256" key="1">
    <source>
        <dbReference type="ARBA" id="ARBA00001946"/>
    </source>
</evidence>
<dbReference type="InterPro" id="IPR017441">
    <property type="entry name" value="Protein_kinase_ATP_BS"/>
</dbReference>
<dbReference type="Gene3D" id="1.10.510.10">
    <property type="entry name" value="Transferase(Phosphotransferase) domain 1"/>
    <property type="match status" value="1"/>
</dbReference>
<feature type="domain" description="Protein kinase" evidence="16">
    <location>
        <begin position="149"/>
        <end position="437"/>
    </location>
</feature>
<accession>A0A7R8CW57</accession>
<keyword evidence="18" id="KW-1185">Reference proteome</keyword>
<evidence type="ECO:0000313" key="18">
    <source>
        <dbReference type="Proteomes" id="UP000675881"/>
    </source>
</evidence>
<dbReference type="PROSITE" id="PS50011">
    <property type="entry name" value="PROTEIN_KINASE_DOM"/>
    <property type="match status" value="1"/>
</dbReference>
<dbReference type="InterPro" id="IPR008271">
    <property type="entry name" value="Ser/Thr_kinase_AS"/>
</dbReference>
<feature type="region of interest" description="Disordered" evidence="15">
    <location>
        <begin position="68"/>
        <end position="93"/>
    </location>
</feature>
<dbReference type="Gene3D" id="3.30.200.20">
    <property type="entry name" value="Phosphorylase Kinase, domain 1"/>
    <property type="match status" value="1"/>
</dbReference>
<feature type="compositionally biased region" description="Low complexity" evidence="15">
    <location>
        <begin position="558"/>
        <end position="570"/>
    </location>
</feature>
<dbReference type="EMBL" id="HG994582">
    <property type="protein sequence ID" value="CAF2900217.1"/>
    <property type="molecule type" value="Genomic_DNA"/>
</dbReference>
<evidence type="ECO:0000256" key="10">
    <source>
        <dbReference type="ARBA" id="ARBA00022842"/>
    </source>
</evidence>
<keyword evidence="9 14" id="KW-0067">ATP-binding</keyword>
<sequence>MVGQHTTHVCCQSSIYRNSDAVVLIVKGKNYEPYDNNDTFTQRFNPMSSQKDEEETGKRFLLEAMAPSSLDSSLSQGKETPTPGSKSSSFSLSDVKDSLPLFDDPSSDLDELNIEDTIMDINQRKAAAQKTRRKTESTLVATTFDELYRLTGDFLGSGAYACVRTCVNIWTDIEYAVKIIEKIPGNSRNRVFKEIEMFHQCLGHDNIIQLIEYFEETDRFCLIFEKIHGGQLLDHIESRVKFTEQEASYVMRDLASAVQFLHKKGIAHRDLKPENVLCVYKDQLCPVKICDFDLGSGIKFTSQYSSPVSTPALLTPVGSAEFMAPEVVEAFMDDTERDLAYDKKCDLWSLGVIMYILLSGYPPFSGNCGAQCGWNLGESCNRCQELLFISIQNGIFEFPDSEWMDISMEAKDLISKLLVKDARQRISAEMVLTHPWIKYGGSTNPLGTPQIIRRNNSARELSMFAESAMAVNRVVLQHMSLNRMDRPLFCQDEENEDTSIYICGNEETDLGFRSSIMKNPYPEFGLSPPTESKILQRRSRSSQYSNFSCFMNDDKGKSSTSKSSTNVTTNHNMVSAGNDKSESSEQVLRKSTCYVASPRC</sequence>
<organism evidence="17 18">
    <name type="scientific">Lepeophtheirus salmonis</name>
    <name type="common">Salmon louse</name>
    <name type="synonym">Caligus salmonis</name>
    <dbReference type="NCBI Taxonomy" id="72036"/>
    <lineage>
        <taxon>Eukaryota</taxon>
        <taxon>Metazoa</taxon>
        <taxon>Ecdysozoa</taxon>
        <taxon>Arthropoda</taxon>
        <taxon>Crustacea</taxon>
        <taxon>Multicrustacea</taxon>
        <taxon>Hexanauplia</taxon>
        <taxon>Copepoda</taxon>
        <taxon>Siphonostomatoida</taxon>
        <taxon>Caligidae</taxon>
        <taxon>Lepeophtheirus</taxon>
    </lineage>
</organism>
<evidence type="ECO:0000256" key="4">
    <source>
        <dbReference type="ARBA" id="ARBA00022527"/>
    </source>
</evidence>
<keyword evidence="6" id="KW-0479">Metal-binding</keyword>
<dbReference type="InterPro" id="IPR000719">
    <property type="entry name" value="Prot_kinase_dom"/>
</dbReference>
<reference evidence="17" key="1">
    <citation type="submission" date="2021-02" db="EMBL/GenBank/DDBJ databases">
        <authorList>
            <person name="Bekaert M."/>
        </authorList>
    </citation>
    <scope>NUCLEOTIDE SEQUENCE</scope>
    <source>
        <strain evidence="17">IoA-00</strain>
    </source>
</reference>
<dbReference type="Proteomes" id="UP000675881">
    <property type="component" value="Chromosome 3"/>
</dbReference>
<dbReference type="PANTHER" id="PTHR24349">
    <property type="entry name" value="SERINE/THREONINE-PROTEIN KINASE"/>
    <property type="match status" value="1"/>
</dbReference>
<dbReference type="InterPro" id="IPR050205">
    <property type="entry name" value="CDPK_Ser/Thr_kinases"/>
</dbReference>
<keyword evidence="7 14" id="KW-0547">Nucleotide-binding</keyword>
<dbReference type="PROSITE" id="PS00108">
    <property type="entry name" value="PROTEIN_KINASE_ST"/>
    <property type="match status" value="1"/>
</dbReference>
<keyword evidence="5 17" id="KW-0808">Transferase</keyword>
<evidence type="ECO:0000256" key="6">
    <source>
        <dbReference type="ARBA" id="ARBA00022723"/>
    </source>
</evidence>
<dbReference type="GO" id="GO:0004674">
    <property type="term" value="F:protein serine/threonine kinase activity"/>
    <property type="evidence" value="ECO:0007669"/>
    <property type="project" value="UniProtKB-KW"/>
</dbReference>
<keyword evidence="8" id="KW-0418">Kinase</keyword>
<keyword evidence="10" id="KW-0460">Magnesium</keyword>
<dbReference type="EC" id="2.7.11.1" evidence="3"/>